<evidence type="ECO:0000313" key="5">
    <source>
        <dbReference type="Proteomes" id="UP001197378"/>
    </source>
</evidence>
<dbReference type="AlphaFoldDB" id="A0AAE3CJ71"/>
<dbReference type="EMBL" id="JAAXYO010000039">
    <property type="protein sequence ID" value="MBU2787429.1"/>
    <property type="molecule type" value="Genomic_DNA"/>
</dbReference>
<evidence type="ECO:0000259" key="3">
    <source>
        <dbReference type="PROSITE" id="PS50111"/>
    </source>
</evidence>
<name>A0AAE3CJ71_9PROT</name>
<dbReference type="Gene3D" id="1.10.287.950">
    <property type="entry name" value="Methyl-accepting chemotaxis protein"/>
    <property type="match status" value="1"/>
</dbReference>
<feature type="domain" description="Methyl-accepting transducer" evidence="3">
    <location>
        <begin position="76"/>
        <end position="292"/>
    </location>
</feature>
<dbReference type="PANTHER" id="PTHR32089">
    <property type="entry name" value="METHYL-ACCEPTING CHEMOTAXIS PROTEIN MCPB"/>
    <property type="match status" value="1"/>
</dbReference>
<keyword evidence="5" id="KW-1185">Reference proteome</keyword>
<organism evidence="4 5">
    <name type="scientific">Igneacidithiobacillus copahuensis</name>
    <dbReference type="NCBI Taxonomy" id="2724909"/>
    <lineage>
        <taxon>Bacteria</taxon>
        <taxon>Pseudomonadati</taxon>
        <taxon>Pseudomonadota</taxon>
        <taxon>Acidithiobacillia</taxon>
        <taxon>Acidithiobacillales</taxon>
        <taxon>Acidithiobacillaceae</taxon>
        <taxon>Igneacidithiobacillus</taxon>
    </lineage>
</organism>
<sequence length="454" mass="49197">MINHPDSLASLLDACLDGDPETIRLLREDEEFQSSITPICEQQRQRLQQYCQVLDQQTLAYQGTNNIHLLGLAFQESLQRAELDSQSLLDQAQAVIRAVKDSAAAVAANQDLAEHTLRDVQLGNERLSELIGEMDLVEQAVNGMGKTVQAFLEQTRTITTLAVKVQEIAKQTNLLALNAAIEAARAGEHGRGFAVVADEVKKLAQSSSRAASDIRNAATNINEGAAEVENRVSASIQHLRRGGDSLETVAEVLGMANHSAQKTQENIQNIIVGSAQEIAAAEAMGVHMQTLGGSMRDFDESFKEIRDCLGKVQNDLEQAAEDAMAGHVPVAVRLSIAKSDHVRWVGKVLEAISTGDTSLRADELKDEHACRLGKWMDNLNDVTLTQSTEFAALQQVHPQVHKLGLRLLQSVRENDTAGIGKGAEQLKSLSQMVQTQLDKLRGKVLAAVAGISGE</sequence>
<dbReference type="Pfam" id="PF00015">
    <property type="entry name" value="MCPsignal"/>
    <property type="match status" value="1"/>
</dbReference>
<dbReference type="Pfam" id="PF13682">
    <property type="entry name" value="CZB"/>
    <property type="match status" value="1"/>
</dbReference>
<dbReference type="Proteomes" id="UP001197378">
    <property type="component" value="Unassembled WGS sequence"/>
</dbReference>
<dbReference type="SMART" id="SM00283">
    <property type="entry name" value="MA"/>
    <property type="match status" value="1"/>
</dbReference>
<accession>A0AAE3CJ71</accession>
<gene>
    <name evidence="4" type="ORF">HFQ13_04245</name>
</gene>
<dbReference type="SUPFAM" id="SSF58104">
    <property type="entry name" value="Methyl-accepting chemotaxis protein (MCP) signaling domain"/>
    <property type="match status" value="1"/>
</dbReference>
<dbReference type="GO" id="GO:0007165">
    <property type="term" value="P:signal transduction"/>
    <property type="evidence" value="ECO:0007669"/>
    <property type="project" value="UniProtKB-KW"/>
</dbReference>
<proteinExistence type="predicted"/>
<dbReference type="PROSITE" id="PS50111">
    <property type="entry name" value="CHEMOTAXIS_TRANSDUC_2"/>
    <property type="match status" value="1"/>
</dbReference>
<dbReference type="RefSeq" id="WP_215871996.1">
    <property type="nucleotide sequence ID" value="NZ_JAAXYO010000039.1"/>
</dbReference>
<evidence type="ECO:0000256" key="1">
    <source>
        <dbReference type="ARBA" id="ARBA00023224"/>
    </source>
</evidence>
<reference evidence="4" key="1">
    <citation type="journal article" date="2021" name="ISME J.">
        <title>Genomic evolution of the class Acidithiobacillia: deep-branching Proteobacteria living in extreme acidic conditions.</title>
        <authorList>
            <person name="Moya-Beltran A."/>
            <person name="Beard S."/>
            <person name="Rojas-Villalobos C."/>
            <person name="Issotta F."/>
            <person name="Gallardo Y."/>
            <person name="Ulloa R."/>
            <person name="Giaveno A."/>
            <person name="Degli Esposti M."/>
            <person name="Johnson D.B."/>
            <person name="Quatrini R."/>
        </authorList>
    </citation>
    <scope>NUCLEOTIDE SEQUENCE</scope>
    <source>
        <strain evidence="4">VAN18-1</strain>
    </source>
</reference>
<dbReference type="Gene3D" id="1.20.120.30">
    <property type="entry name" value="Aspartate receptor, ligand-binding domain"/>
    <property type="match status" value="1"/>
</dbReference>
<evidence type="ECO:0000256" key="2">
    <source>
        <dbReference type="PROSITE-ProRule" id="PRU00284"/>
    </source>
</evidence>
<dbReference type="GO" id="GO:0016020">
    <property type="term" value="C:membrane"/>
    <property type="evidence" value="ECO:0007669"/>
    <property type="project" value="InterPro"/>
</dbReference>
<dbReference type="InterPro" id="IPR004089">
    <property type="entry name" value="MCPsignal_dom"/>
</dbReference>
<keyword evidence="1 2" id="KW-0807">Transducer</keyword>
<comment type="caution">
    <text evidence="4">The sequence shown here is derived from an EMBL/GenBank/DDBJ whole genome shotgun (WGS) entry which is preliminary data.</text>
</comment>
<evidence type="ECO:0000313" key="4">
    <source>
        <dbReference type="EMBL" id="MBU2787429.1"/>
    </source>
</evidence>
<dbReference type="InterPro" id="IPR025991">
    <property type="entry name" value="Chemoreceptor_zinc-bind_dom"/>
</dbReference>
<dbReference type="PANTHER" id="PTHR32089:SF112">
    <property type="entry name" value="LYSOZYME-LIKE PROTEIN-RELATED"/>
    <property type="match status" value="1"/>
</dbReference>
<protein>
    <submittedName>
        <fullName evidence="4">Chemotaxis protein</fullName>
    </submittedName>
</protein>